<keyword evidence="4 8" id="KW-0560">Oxidoreductase</keyword>
<organism evidence="9 10">
    <name type="scientific">Chloroflexus islandicus</name>
    <dbReference type="NCBI Taxonomy" id="1707952"/>
    <lineage>
        <taxon>Bacteria</taxon>
        <taxon>Bacillati</taxon>
        <taxon>Chloroflexota</taxon>
        <taxon>Chloroflexia</taxon>
        <taxon>Chloroflexales</taxon>
        <taxon>Chloroflexineae</taxon>
        <taxon>Chloroflexaceae</taxon>
        <taxon>Chloroflexus</taxon>
    </lineage>
</organism>
<name>A0A178MBH8_9CHLR</name>
<dbReference type="InterPro" id="IPR050196">
    <property type="entry name" value="Cytochrome_P450_Monoox"/>
</dbReference>
<reference evidence="9 10" key="1">
    <citation type="submission" date="2016-04" db="EMBL/GenBank/DDBJ databases">
        <title>Chloroflexus islandicus sp. nov., a thermophilic filamentous anoxygenic phototrophic bacterium from geyser Strokkur (Iceland).</title>
        <authorList>
            <person name="Gaisin V.A."/>
            <person name="Kalashnikov A.M."/>
            <person name="Sukhacheva M.V."/>
            <person name="Grouzdev D.S."/>
            <person name="Ivanov T.M."/>
            <person name="Kuznetsov B."/>
            <person name="Gorlenko V.M."/>
        </authorList>
    </citation>
    <scope>NUCLEOTIDE SEQUENCE [LARGE SCALE GENOMIC DNA]</scope>
    <source>
        <strain evidence="10">isl-2</strain>
    </source>
</reference>
<feature type="binding site" description="axial binding residue" evidence="7">
    <location>
        <position position="387"/>
    </location>
    <ligand>
        <name>heme</name>
        <dbReference type="ChEBI" id="CHEBI:30413"/>
    </ligand>
    <ligandPart>
        <name>Fe</name>
        <dbReference type="ChEBI" id="CHEBI:18248"/>
    </ligandPart>
</feature>
<evidence type="ECO:0000256" key="8">
    <source>
        <dbReference type="RuleBase" id="RU000461"/>
    </source>
</evidence>
<dbReference type="Proteomes" id="UP000078287">
    <property type="component" value="Unassembled WGS sequence"/>
</dbReference>
<evidence type="ECO:0000256" key="2">
    <source>
        <dbReference type="ARBA" id="ARBA00022617"/>
    </source>
</evidence>
<dbReference type="PANTHER" id="PTHR24291:SF50">
    <property type="entry name" value="BIFUNCTIONAL ALBAFLAVENONE MONOOXYGENASE_TERPENE SYNTHASE"/>
    <property type="match status" value="1"/>
</dbReference>
<evidence type="ECO:0000256" key="4">
    <source>
        <dbReference type="ARBA" id="ARBA00023002"/>
    </source>
</evidence>
<dbReference type="EMBL" id="LWQS01000050">
    <property type="protein sequence ID" value="OAN45886.1"/>
    <property type="molecule type" value="Genomic_DNA"/>
</dbReference>
<comment type="caution">
    <text evidence="9">The sequence shown here is derived from an EMBL/GenBank/DDBJ whole genome shotgun (WGS) entry which is preliminary data.</text>
</comment>
<dbReference type="PRINTS" id="PR00385">
    <property type="entry name" value="P450"/>
</dbReference>
<dbReference type="PROSITE" id="PS00086">
    <property type="entry name" value="CYTOCHROME_P450"/>
    <property type="match status" value="1"/>
</dbReference>
<proteinExistence type="inferred from homology"/>
<evidence type="ECO:0000256" key="1">
    <source>
        <dbReference type="ARBA" id="ARBA00010617"/>
    </source>
</evidence>
<dbReference type="SUPFAM" id="SSF48264">
    <property type="entry name" value="Cytochrome P450"/>
    <property type="match status" value="1"/>
</dbReference>
<evidence type="ECO:0000256" key="6">
    <source>
        <dbReference type="ARBA" id="ARBA00023033"/>
    </source>
</evidence>
<comment type="cofactor">
    <cofactor evidence="7">
        <name>heme</name>
        <dbReference type="ChEBI" id="CHEBI:30413"/>
    </cofactor>
</comment>
<accession>A0A178MBH8</accession>
<dbReference type="InterPro" id="IPR001128">
    <property type="entry name" value="Cyt_P450"/>
</dbReference>
<dbReference type="InterPro" id="IPR002401">
    <property type="entry name" value="Cyt_P450_E_grp-I"/>
</dbReference>
<keyword evidence="10" id="KW-1185">Reference proteome</keyword>
<dbReference type="CDD" id="cd20620">
    <property type="entry name" value="CYP132-like"/>
    <property type="match status" value="1"/>
</dbReference>
<gene>
    <name evidence="9" type="ORF">A6A03_13595</name>
</gene>
<dbReference type="Pfam" id="PF00067">
    <property type="entry name" value="p450"/>
    <property type="match status" value="1"/>
</dbReference>
<dbReference type="GO" id="GO:0005506">
    <property type="term" value="F:iron ion binding"/>
    <property type="evidence" value="ECO:0007669"/>
    <property type="project" value="InterPro"/>
</dbReference>
<dbReference type="GO" id="GO:0004497">
    <property type="term" value="F:monooxygenase activity"/>
    <property type="evidence" value="ECO:0007669"/>
    <property type="project" value="UniProtKB-KW"/>
</dbReference>
<evidence type="ECO:0000256" key="3">
    <source>
        <dbReference type="ARBA" id="ARBA00022723"/>
    </source>
</evidence>
<dbReference type="InterPro" id="IPR017972">
    <property type="entry name" value="Cyt_P450_CS"/>
</dbReference>
<dbReference type="PRINTS" id="PR00463">
    <property type="entry name" value="EP450I"/>
</dbReference>
<dbReference type="PANTHER" id="PTHR24291">
    <property type="entry name" value="CYTOCHROME P450 FAMILY 4"/>
    <property type="match status" value="1"/>
</dbReference>
<evidence type="ECO:0000313" key="10">
    <source>
        <dbReference type="Proteomes" id="UP000078287"/>
    </source>
</evidence>
<dbReference type="OrthoDB" id="140159at2"/>
<keyword evidence="3 7" id="KW-0479">Metal-binding</keyword>
<dbReference type="InterPro" id="IPR036396">
    <property type="entry name" value="Cyt_P450_sf"/>
</dbReference>
<sequence length="446" mass="49877">MARFPSPRAIRTLQQLRRDPLALLADLATRGDVAPFRAGPQAMLLVNHPTLIREVLVTHNRAFVKGRVLERAKRLLGEGLLTSEGEVHLRQRRLIQPAFHRQRIAAYGAAMVAAAAARSARWADGAVLDMSRELQAITLRVVGETLFSAETEADAADVFAAMHDLVAMFDLAVLPLADWLMHLPLPPVRRFQAAKARLDAIVYRIIAERRANPVDRGDLLSMLLMAVDHEGDGYRMTDTQLRDELLTIFLAGHETTANALAWALYLLAQHPAIAAALESELDTVLGDRLPTVADLPALRYTEWLFAEALRLYPPAWLIGRRAIAPVTIGDMRVAPDTIVLMSPWLMHHDPRFFPDPYRCDPLRHTPEAQAARPKFAFFPFGGGPRNCIGEPFAWMEGVLVLATLAHRWRFEPVPEHPIALQTGITLRPRYGMPLRLRLRQSIVSRA</sequence>
<dbReference type="AlphaFoldDB" id="A0A178MBH8"/>
<keyword evidence="5 7" id="KW-0408">Iron</keyword>
<dbReference type="GO" id="GO:0016705">
    <property type="term" value="F:oxidoreductase activity, acting on paired donors, with incorporation or reduction of molecular oxygen"/>
    <property type="evidence" value="ECO:0007669"/>
    <property type="project" value="InterPro"/>
</dbReference>
<keyword evidence="2 7" id="KW-0349">Heme</keyword>
<protein>
    <submittedName>
        <fullName evidence="9">Cytochrome P450</fullName>
    </submittedName>
</protein>
<evidence type="ECO:0000256" key="7">
    <source>
        <dbReference type="PIRSR" id="PIRSR602401-1"/>
    </source>
</evidence>
<dbReference type="GO" id="GO:0020037">
    <property type="term" value="F:heme binding"/>
    <property type="evidence" value="ECO:0007669"/>
    <property type="project" value="InterPro"/>
</dbReference>
<dbReference type="Gene3D" id="1.10.630.10">
    <property type="entry name" value="Cytochrome P450"/>
    <property type="match status" value="1"/>
</dbReference>
<evidence type="ECO:0000256" key="5">
    <source>
        <dbReference type="ARBA" id="ARBA00023004"/>
    </source>
</evidence>
<evidence type="ECO:0000313" key="9">
    <source>
        <dbReference type="EMBL" id="OAN45886.1"/>
    </source>
</evidence>
<comment type="similarity">
    <text evidence="1 8">Belongs to the cytochrome P450 family.</text>
</comment>
<dbReference type="STRING" id="1707952.A6A03_13595"/>
<keyword evidence="6 8" id="KW-0503">Monooxygenase</keyword>